<evidence type="ECO:0000313" key="4">
    <source>
        <dbReference type="Proteomes" id="UP000193467"/>
    </source>
</evidence>
<dbReference type="InterPro" id="IPR009799">
    <property type="entry name" value="EthD_dom"/>
</dbReference>
<protein>
    <submittedName>
        <fullName evidence="3">EthD domain-domain-containing protein</fullName>
    </submittedName>
</protein>
<comment type="caution">
    <text evidence="3">The sequence shown here is derived from an EMBL/GenBank/DDBJ whole genome shotgun (WGS) entry which is preliminary data.</text>
</comment>
<dbReference type="EMBL" id="MCGR01000004">
    <property type="protein sequence ID" value="ORY90305.1"/>
    <property type="molecule type" value="Genomic_DNA"/>
</dbReference>
<sequence length="150" mass="17632">MVFVVLITVWRKPGMSMEAFYDHYENVHMPLIRDLAGDKIPISHNRLYVTRTGPELKERMVQPSECGDGIDYDAVAELVFENEEHNLAYWKVLYRPEAEGRLTEDEYKFMDRSKLRIVAMHSKDLMIRNDFFPGKDSTEKYPFLPHGKFA</sequence>
<dbReference type="InParanoid" id="A0A1Y2G2P0"/>
<organism evidence="3 4">
    <name type="scientific">Leucosporidium creatinivorum</name>
    <dbReference type="NCBI Taxonomy" id="106004"/>
    <lineage>
        <taxon>Eukaryota</taxon>
        <taxon>Fungi</taxon>
        <taxon>Dikarya</taxon>
        <taxon>Basidiomycota</taxon>
        <taxon>Pucciniomycotina</taxon>
        <taxon>Microbotryomycetes</taxon>
        <taxon>Leucosporidiales</taxon>
        <taxon>Leucosporidium</taxon>
    </lineage>
</organism>
<proteinExistence type="inferred from homology"/>
<evidence type="ECO:0000313" key="3">
    <source>
        <dbReference type="EMBL" id="ORY90305.1"/>
    </source>
</evidence>
<dbReference type="GO" id="GO:0016491">
    <property type="term" value="F:oxidoreductase activity"/>
    <property type="evidence" value="ECO:0007669"/>
    <property type="project" value="InterPro"/>
</dbReference>
<dbReference type="Gene3D" id="3.30.70.100">
    <property type="match status" value="1"/>
</dbReference>
<evidence type="ECO:0000259" key="2">
    <source>
        <dbReference type="Pfam" id="PF07110"/>
    </source>
</evidence>
<dbReference type="Pfam" id="PF07110">
    <property type="entry name" value="EthD"/>
    <property type="match status" value="1"/>
</dbReference>
<dbReference type="STRING" id="106004.A0A1Y2G2P0"/>
<dbReference type="Proteomes" id="UP000193467">
    <property type="component" value="Unassembled WGS sequence"/>
</dbReference>
<evidence type="ECO:0000256" key="1">
    <source>
        <dbReference type="ARBA" id="ARBA00005986"/>
    </source>
</evidence>
<comment type="similarity">
    <text evidence="1">Belongs to the tpcK family.</text>
</comment>
<keyword evidence="4" id="KW-1185">Reference proteome</keyword>
<name>A0A1Y2G2P0_9BASI</name>
<dbReference type="OrthoDB" id="2519291at2759"/>
<reference evidence="3 4" key="1">
    <citation type="submission" date="2016-07" db="EMBL/GenBank/DDBJ databases">
        <title>Pervasive Adenine N6-methylation of Active Genes in Fungi.</title>
        <authorList>
            <consortium name="DOE Joint Genome Institute"/>
            <person name="Mondo S.J."/>
            <person name="Dannebaum R.O."/>
            <person name="Kuo R.C."/>
            <person name="Labutti K."/>
            <person name="Haridas S."/>
            <person name="Kuo A."/>
            <person name="Salamov A."/>
            <person name="Ahrendt S.R."/>
            <person name="Lipzen A."/>
            <person name="Sullivan W."/>
            <person name="Andreopoulos W.B."/>
            <person name="Clum A."/>
            <person name="Lindquist E."/>
            <person name="Daum C."/>
            <person name="Ramamoorthy G.K."/>
            <person name="Gryganskyi A."/>
            <person name="Culley D."/>
            <person name="Magnuson J.K."/>
            <person name="James T.Y."/>
            <person name="O'Malley M.A."/>
            <person name="Stajich J.E."/>
            <person name="Spatafora J.W."/>
            <person name="Visel A."/>
            <person name="Grigoriev I.V."/>
        </authorList>
    </citation>
    <scope>NUCLEOTIDE SEQUENCE [LARGE SCALE GENOMIC DNA]</scope>
    <source>
        <strain evidence="3 4">62-1032</strain>
    </source>
</reference>
<gene>
    <name evidence="3" type="ORF">BCR35DRAFT_317147</name>
</gene>
<accession>A0A1Y2G2P0</accession>
<dbReference type="AlphaFoldDB" id="A0A1Y2G2P0"/>
<dbReference type="InterPro" id="IPR011008">
    <property type="entry name" value="Dimeric_a/b-barrel"/>
</dbReference>
<feature type="domain" description="EthD" evidence="2">
    <location>
        <begin position="12"/>
        <end position="113"/>
    </location>
</feature>
<dbReference type="SUPFAM" id="SSF54909">
    <property type="entry name" value="Dimeric alpha+beta barrel"/>
    <property type="match status" value="1"/>
</dbReference>